<dbReference type="EMBL" id="JAUFPN010000153">
    <property type="protein sequence ID" value="MDN3566007.1"/>
    <property type="molecule type" value="Genomic_DNA"/>
</dbReference>
<evidence type="ECO:0000313" key="3">
    <source>
        <dbReference type="Proteomes" id="UP001529369"/>
    </source>
</evidence>
<protein>
    <submittedName>
        <fullName evidence="2">DUF3140 domain-containing protein</fullName>
    </submittedName>
</protein>
<dbReference type="RefSeq" id="WP_290317883.1">
    <property type="nucleotide sequence ID" value="NZ_JAUFPN010000153.1"/>
</dbReference>
<dbReference type="PANTHER" id="PTHR40630:SF1">
    <property type="entry name" value="DNA-BINDING PROTEIN"/>
    <property type="match status" value="1"/>
</dbReference>
<feature type="compositionally biased region" description="Low complexity" evidence="1">
    <location>
        <begin position="269"/>
        <end position="291"/>
    </location>
</feature>
<name>A0ABT8A8B7_9PROT</name>
<comment type="caution">
    <text evidence="2">The sequence shown here is derived from an EMBL/GenBank/DDBJ whole genome shotgun (WGS) entry which is preliminary data.</text>
</comment>
<feature type="region of interest" description="Disordered" evidence="1">
    <location>
        <begin position="45"/>
        <end position="152"/>
    </location>
</feature>
<dbReference type="PANTHER" id="PTHR40630">
    <property type="entry name" value="POSSIBLE DNA-BINDING PROTEIN"/>
    <property type="match status" value="1"/>
</dbReference>
<reference evidence="3" key="1">
    <citation type="journal article" date="2019" name="Int. J. Syst. Evol. Microbiol.">
        <title>The Global Catalogue of Microorganisms (GCM) 10K type strain sequencing project: providing services to taxonomists for standard genome sequencing and annotation.</title>
        <authorList>
            <consortium name="The Broad Institute Genomics Platform"/>
            <consortium name="The Broad Institute Genome Sequencing Center for Infectious Disease"/>
            <person name="Wu L."/>
            <person name="Ma J."/>
        </authorList>
    </citation>
    <scope>NUCLEOTIDE SEQUENCE [LARGE SCALE GENOMIC DNA]</scope>
    <source>
        <strain evidence="3">CECT 7131</strain>
    </source>
</reference>
<gene>
    <name evidence="2" type="ORF">QWZ14_16680</name>
</gene>
<feature type="compositionally biased region" description="Basic and acidic residues" evidence="1">
    <location>
        <begin position="97"/>
        <end position="108"/>
    </location>
</feature>
<organism evidence="2 3">
    <name type="scientific">Paeniroseomonas aquatica</name>
    <dbReference type="NCBI Taxonomy" id="373043"/>
    <lineage>
        <taxon>Bacteria</taxon>
        <taxon>Pseudomonadati</taxon>
        <taxon>Pseudomonadota</taxon>
        <taxon>Alphaproteobacteria</taxon>
        <taxon>Acetobacterales</taxon>
        <taxon>Acetobacteraceae</taxon>
        <taxon>Paeniroseomonas</taxon>
    </lineage>
</organism>
<feature type="non-terminal residue" evidence="2">
    <location>
        <position position="329"/>
    </location>
</feature>
<accession>A0ABT8A8B7</accession>
<dbReference type="InterPro" id="IPR021487">
    <property type="entry name" value="DUF3140"/>
</dbReference>
<evidence type="ECO:0000256" key="1">
    <source>
        <dbReference type="SAM" id="MobiDB-lite"/>
    </source>
</evidence>
<feature type="compositionally biased region" description="Basic and acidic residues" evidence="1">
    <location>
        <begin position="55"/>
        <end position="70"/>
    </location>
</feature>
<dbReference type="Proteomes" id="UP001529369">
    <property type="component" value="Unassembled WGS sequence"/>
</dbReference>
<dbReference type="Pfam" id="PF11338">
    <property type="entry name" value="DUF3140"/>
    <property type="match status" value="1"/>
</dbReference>
<keyword evidence="3" id="KW-1185">Reference proteome</keyword>
<feature type="region of interest" description="Disordered" evidence="1">
    <location>
        <begin position="249"/>
        <end position="329"/>
    </location>
</feature>
<feature type="compositionally biased region" description="Basic and acidic residues" evidence="1">
    <location>
        <begin position="77"/>
        <end position="90"/>
    </location>
</feature>
<sequence>MAGTARKSDPALWDKVKAAVTAGDAGGKPGQWSARKAQLATAEYKKQGGGYRGPKQADNHLAEWTREDWGTRSGKPSLEDGERYLPRAAREALTPSEYRRSTARKRQDLAAGKQVSAQPADVARKTAAARHRPATGKGKTMGDTDPQQASGGATEIEAEFRRLVNIPAAELRRWLDTWESQAVGFTREGEEEAVGHRSGRRILELLEGDGDDAEADAAFRHQVVGYIQRHLAQRPDGDVTDTRWRHSLMNWGHDPMRDTSESTTMNSEDSGAAATSDTGTDARTATESAPAPRKPRARRAAAPAEGAAPARKPRAAKPAAETSPARKPA</sequence>
<feature type="compositionally biased region" description="Low complexity" evidence="1">
    <location>
        <begin position="300"/>
        <end position="320"/>
    </location>
</feature>
<evidence type="ECO:0000313" key="2">
    <source>
        <dbReference type="EMBL" id="MDN3566007.1"/>
    </source>
</evidence>
<proteinExistence type="predicted"/>